<evidence type="ECO:0000313" key="2">
    <source>
        <dbReference type="EMBL" id="PPR94920.1"/>
    </source>
</evidence>
<dbReference type="Proteomes" id="UP000239757">
    <property type="component" value="Unassembled WGS sequence"/>
</dbReference>
<organism evidence="2 3">
    <name type="scientific">Gossypium barbadense</name>
    <name type="common">Sea Island cotton</name>
    <name type="synonym">Hibiscus barbadensis</name>
    <dbReference type="NCBI Taxonomy" id="3634"/>
    <lineage>
        <taxon>Eukaryota</taxon>
        <taxon>Viridiplantae</taxon>
        <taxon>Streptophyta</taxon>
        <taxon>Embryophyta</taxon>
        <taxon>Tracheophyta</taxon>
        <taxon>Spermatophyta</taxon>
        <taxon>Magnoliopsida</taxon>
        <taxon>eudicotyledons</taxon>
        <taxon>Gunneridae</taxon>
        <taxon>Pentapetalae</taxon>
        <taxon>rosids</taxon>
        <taxon>malvids</taxon>
        <taxon>Malvales</taxon>
        <taxon>Malvaceae</taxon>
        <taxon>Malvoideae</taxon>
        <taxon>Gossypium</taxon>
    </lineage>
</organism>
<dbReference type="EMBL" id="KZ666405">
    <property type="protein sequence ID" value="PPR94920.1"/>
    <property type="molecule type" value="Genomic_DNA"/>
</dbReference>
<feature type="region of interest" description="Disordered" evidence="1">
    <location>
        <begin position="1"/>
        <end position="21"/>
    </location>
</feature>
<sequence>MPEDSKQNGRGNMEDTGAASNGGTKRIVIKKISLEGLEVVGCSLKLIQMGIFGILCESNEIKKLLERSCLTTQETR</sequence>
<name>A0A2P5WUY6_GOSBA</name>
<gene>
    <name evidence="2" type="ORF">GOBAR_AA25752</name>
</gene>
<accession>A0A2P5WUY6</accession>
<protein>
    <submittedName>
        <fullName evidence="2">Uncharacterized protein</fullName>
    </submittedName>
</protein>
<dbReference type="AlphaFoldDB" id="A0A2P5WUY6"/>
<proteinExistence type="predicted"/>
<reference evidence="2 3" key="1">
    <citation type="submission" date="2015-01" db="EMBL/GenBank/DDBJ databases">
        <title>Genome of allotetraploid Gossypium barbadense reveals genomic plasticity and fiber elongation in cotton evolution.</title>
        <authorList>
            <person name="Chen X."/>
            <person name="Liu X."/>
            <person name="Zhao B."/>
            <person name="Zheng H."/>
            <person name="Hu Y."/>
            <person name="Lu G."/>
            <person name="Yang C."/>
            <person name="Chen J."/>
            <person name="Shan C."/>
            <person name="Zhang L."/>
            <person name="Zhou Y."/>
            <person name="Wang L."/>
            <person name="Guo W."/>
            <person name="Bai Y."/>
            <person name="Ruan J."/>
            <person name="Shangguan X."/>
            <person name="Mao Y."/>
            <person name="Jiang J."/>
            <person name="Zhu Y."/>
            <person name="Lei J."/>
            <person name="Kang H."/>
            <person name="Chen S."/>
            <person name="He X."/>
            <person name="Wang R."/>
            <person name="Wang Y."/>
            <person name="Chen J."/>
            <person name="Wang L."/>
            <person name="Yu S."/>
            <person name="Wang B."/>
            <person name="Wei J."/>
            <person name="Song S."/>
            <person name="Lu X."/>
            <person name="Gao Z."/>
            <person name="Gu W."/>
            <person name="Deng X."/>
            <person name="Ma D."/>
            <person name="Wang S."/>
            <person name="Liang W."/>
            <person name="Fang L."/>
            <person name="Cai C."/>
            <person name="Zhu X."/>
            <person name="Zhou B."/>
            <person name="Zhang Y."/>
            <person name="Chen Z."/>
            <person name="Xu S."/>
            <person name="Zhu R."/>
            <person name="Wang S."/>
            <person name="Zhang T."/>
            <person name="Zhao G."/>
        </authorList>
    </citation>
    <scope>NUCLEOTIDE SEQUENCE [LARGE SCALE GENOMIC DNA]</scope>
    <source>
        <strain evidence="3">cv. Xinhai21</strain>
        <tissue evidence="2">Leaf</tissue>
    </source>
</reference>
<evidence type="ECO:0000256" key="1">
    <source>
        <dbReference type="SAM" id="MobiDB-lite"/>
    </source>
</evidence>
<evidence type="ECO:0000313" key="3">
    <source>
        <dbReference type="Proteomes" id="UP000239757"/>
    </source>
</evidence>